<keyword evidence="2" id="KW-0614">Plasmid</keyword>
<proteinExistence type="predicted"/>
<evidence type="ECO:0000256" key="1">
    <source>
        <dbReference type="SAM" id="MobiDB-lite"/>
    </source>
</evidence>
<dbReference type="AlphaFoldDB" id="F1C5P6"/>
<feature type="compositionally biased region" description="Basic and acidic residues" evidence="1">
    <location>
        <begin position="26"/>
        <end position="45"/>
    </location>
</feature>
<dbReference type="EMBL" id="HQ202266">
    <property type="protein sequence ID" value="ADX60402.1"/>
    <property type="molecule type" value="Genomic_DNA"/>
</dbReference>
<protein>
    <submittedName>
        <fullName evidence="2">Uncharacterized protein</fullName>
    </submittedName>
</protein>
<reference evidence="2" key="1">
    <citation type="submission" date="2010-08" db="EMBL/GenBank/DDBJ databases">
        <authorList>
            <person name="Zhuo C."/>
            <person name="Li X.Q."/>
        </authorList>
    </citation>
    <scope>NUCLEOTIDE SEQUENCE</scope>
    <source>
        <strain evidence="2">997</strain>
        <plasmid evidence="2">pc15-k</plasmid>
    </source>
</reference>
<evidence type="ECO:0000313" key="2">
    <source>
        <dbReference type="EMBL" id="ADX60402.1"/>
    </source>
</evidence>
<accession>F1C5P6</accession>
<sequence length="304" mass="34298">MDRTGSQSTGAGKRNAPPGGYSESARITEKLTADRPATRRDDIPRTETIMMKNETLNALILRHGDRMLRQAGWPDAVDMAPVAPETVPGWLAACGSLSGVEILTLTELLCQPLTYGRAALLLASARRLAGTPARLHLFPVQAHPHPERLADCQVIRLPYAQEWLTAAECDDLLAFLKASLTQITEIVHRDTKRIAAALKPSVTPRLMDRRIGDWRLLADEYDHDNWLDEDETDRLDKVLDAILIRDARFCPVLLTLVNEREETIRSAGVITDQLRFTDTPVRRWFDRRVLRVVVREARDIRTQD</sequence>
<gene>
    <name evidence="2" type="ORF">pc15-k-035</name>
</gene>
<name>F1C5P6_KLEPN</name>
<feature type="region of interest" description="Disordered" evidence="1">
    <location>
        <begin position="1"/>
        <end position="46"/>
    </location>
</feature>
<feature type="compositionally biased region" description="Polar residues" evidence="1">
    <location>
        <begin position="1"/>
        <end position="10"/>
    </location>
</feature>
<organism evidence="2">
    <name type="scientific">Klebsiella pneumoniae</name>
    <dbReference type="NCBI Taxonomy" id="573"/>
    <lineage>
        <taxon>Bacteria</taxon>
        <taxon>Pseudomonadati</taxon>
        <taxon>Pseudomonadota</taxon>
        <taxon>Gammaproteobacteria</taxon>
        <taxon>Enterobacterales</taxon>
        <taxon>Enterobacteriaceae</taxon>
        <taxon>Klebsiella/Raoultella group</taxon>
        <taxon>Klebsiella</taxon>
        <taxon>Klebsiella pneumoniae complex</taxon>
    </lineage>
</organism>
<geneLocation type="plasmid" evidence="2">
    <name>pc15-k</name>
</geneLocation>